<organism evidence="3 4">
    <name type="scientific">Coprococcus comes</name>
    <dbReference type="NCBI Taxonomy" id="410072"/>
    <lineage>
        <taxon>Bacteria</taxon>
        <taxon>Bacillati</taxon>
        <taxon>Bacillota</taxon>
        <taxon>Clostridia</taxon>
        <taxon>Lachnospirales</taxon>
        <taxon>Lachnospiraceae</taxon>
        <taxon>Coprococcus</taxon>
    </lineage>
</organism>
<dbReference type="Proteomes" id="UP000285693">
    <property type="component" value="Unassembled WGS sequence"/>
</dbReference>
<dbReference type="AlphaFoldDB" id="A0A3R6JY22"/>
<keyword evidence="1" id="KW-0812">Transmembrane</keyword>
<keyword evidence="1" id="KW-0472">Membrane</keyword>
<evidence type="ECO:0000313" key="4">
    <source>
        <dbReference type="Proteomes" id="UP000284579"/>
    </source>
</evidence>
<dbReference type="Proteomes" id="UP000284579">
    <property type="component" value="Unassembled WGS sequence"/>
</dbReference>
<dbReference type="EMBL" id="QRHO01000022">
    <property type="protein sequence ID" value="RHF81626.1"/>
    <property type="molecule type" value="Genomic_DNA"/>
</dbReference>
<comment type="caution">
    <text evidence="3">The sequence shown here is derived from an EMBL/GenBank/DDBJ whole genome shotgun (WGS) entry which is preliminary data.</text>
</comment>
<reference evidence="4 5" key="1">
    <citation type="submission" date="2018-08" db="EMBL/GenBank/DDBJ databases">
        <title>A genome reference for cultivated species of the human gut microbiota.</title>
        <authorList>
            <person name="Zou Y."/>
            <person name="Xue W."/>
            <person name="Luo G."/>
        </authorList>
    </citation>
    <scope>NUCLEOTIDE SEQUENCE [LARGE SCALE GENOMIC DNA]</scope>
    <source>
        <strain evidence="2 5">AF16-31</strain>
        <strain evidence="3 4">AM23-3</strain>
    </source>
</reference>
<feature type="transmembrane region" description="Helical" evidence="1">
    <location>
        <begin position="5"/>
        <end position="23"/>
    </location>
</feature>
<gene>
    <name evidence="3" type="ORF">DW656_13390</name>
    <name evidence="2" type="ORF">DWW65_09515</name>
</gene>
<evidence type="ECO:0000313" key="3">
    <source>
        <dbReference type="EMBL" id="RHF81626.1"/>
    </source>
</evidence>
<sequence>MKKSYIIMGILICIIAFLGYLQYGHEEQAVNTMVSTSGAFYKQEFDVIANKLFILDKEKYAEELIEKAVKNKYRNVRFSYDITGKPNEMIISVYNTEWHYQYNCMALQIVYTSDDGKLEIKNCGE</sequence>
<evidence type="ECO:0000313" key="5">
    <source>
        <dbReference type="Proteomes" id="UP000285693"/>
    </source>
</evidence>
<keyword evidence="1" id="KW-1133">Transmembrane helix</keyword>
<accession>A0A3R6JY22</accession>
<dbReference type="RefSeq" id="WP_117824040.1">
    <property type="nucleotide sequence ID" value="NZ_JAAIMV010000014.1"/>
</dbReference>
<protein>
    <submittedName>
        <fullName evidence="3">Uncharacterized protein</fullName>
    </submittedName>
</protein>
<evidence type="ECO:0000313" key="2">
    <source>
        <dbReference type="EMBL" id="RGU45264.1"/>
    </source>
</evidence>
<evidence type="ECO:0000256" key="1">
    <source>
        <dbReference type="SAM" id="Phobius"/>
    </source>
</evidence>
<proteinExistence type="predicted"/>
<dbReference type="EMBL" id="QRXY01000011">
    <property type="protein sequence ID" value="RGU45264.1"/>
    <property type="molecule type" value="Genomic_DNA"/>
</dbReference>
<name>A0A3R6JY22_9FIRM</name>